<evidence type="ECO:0000313" key="2">
    <source>
        <dbReference type="Proteomes" id="UP001163046"/>
    </source>
</evidence>
<dbReference type="OrthoDB" id="6500128at2759"/>
<gene>
    <name evidence="1" type="ORF">OS493_039417</name>
</gene>
<dbReference type="Proteomes" id="UP001163046">
    <property type="component" value="Unassembled WGS sequence"/>
</dbReference>
<keyword evidence="2" id="KW-1185">Reference proteome</keyword>
<dbReference type="AlphaFoldDB" id="A0A9X0D0Z3"/>
<protein>
    <submittedName>
        <fullName evidence="1">Uncharacterized protein</fullName>
    </submittedName>
</protein>
<accession>A0A9X0D0Z3</accession>
<name>A0A9X0D0Z3_9CNID</name>
<organism evidence="1 2">
    <name type="scientific">Desmophyllum pertusum</name>
    <dbReference type="NCBI Taxonomy" id="174260"/>
    <lineage>
        <taxon>Eukaryota</taxon>
        <taxon>Metazoa</taxon>
        <taxon>Cnidaria</taxon>
        <taxon>Anthozoa</taxon>
        <taxon>Hexacorallia</taxon>
        <taxon>Scleractinia</taxon>
        <taxon>Caryophylliina</taxon>
        <taxon>Caryophylliidae</taxon>
        <taxon>Desmophyllum</taxon>
    </lineage>
</organism>
<dbReference type="EMBL" id="MU826061">
    <property type="protein sequence ID" value="KAJ7381718.1"/>
    <property type="molecule type" value="Genomic_DNA"/>
</dbReference>
<proteinExistence type="predicted"/>
<reference evidence="1" key="1">
    <citation type="submission" date="2023-01" db="EMBL/GenBank/DDBJ databases">
        <title>Genome assembly of the deep-sea coral Lophelia pertusa.</title>
        <authorList>
            <person name="Herrera S."/>
            <person name="Cordes E."/>
        </authorList>
    </citation>
    <scope>NUCLEOTIDE SEQUENCE</scope>
    <source>
        <strain evidence="1">USNM1676648</strain>
        <tissue evidence="1">Polyp</tissue>
    </source>
</reference>
<sequence>GLKLLKRISLDIKGGKQRIGVAAPYRVRGSHNLLWQLLMRNLPGRLNRRDNSRRCVRIKDIITSKKLDDCISVLGQSPVLFSGIDKKKILRSCGEVSKMQIYGRAIENVHTERVR</sequence>
<evidence type="ECO:0000313" key="1">
    <source>
        <dbReference type="EMBL" id="KAJ7381718.1"/>
    </source>
</evidence>
<comment type="caution">
    <text evidence="1">The sequence shown here is derived from an EMBL/GenBank/DDBJ whole genome shotgun (WGS) entry which is preliminary data.</text>
</comment>
<feature type="non-terminal residue" evidence="1">
    <location>
        <position position="1"/>
    </location>
</feature>